<feature type="transmembrane region" description="Helical" evidence="1">
    <location>
        <begin position="13"/>
        <end position="36"/>
    </location>
</feature>
<name>A0A5M8EWM9_PSEVE</name>
<gene>
    <name evidence="2" type="ORF">F3K53_18175</name>
</gene>
<evidence type="ECO:0000313" key="2">
    <source>
        <dbReference type="EMBL" id="KAA6176609.1"/>
    </source>
</evidence>
<keyword evidence="1" id="KW-0472">Membrane</keyword>
<dbReference type="EMBL" id="VWXT01000301">
    <property type="protein sequence ID" value="KAA6176609.1"/>
    <property type="molecule type" value="Genomic_DNA"/>
</dbReference>
<feature type="transmembrane region" description="Helical" evidence="1">
    <location>
        <begin position="103"/>
        <end position="124"/>
    </location>
</feature>
<keyword evidence="1" id="KW-0812">Transmembrane</keyword>
<feature type="transmembrane region" description="Helical" evidence="1">
    <location>
        <begin position="57"/>
        <end position="83"/>
    </location>
</feature>
<dbReference type="RefSeq" id="WP_150053773.1">
    <property type="nucleotide sequence ID" value="NZ_VWXT01000301.1"/>
</dbReference>
<reference evidence="2 3" key="1">
    <citation type="submission" date="2019-09" db="EMBL/GenBank/DDBJ databases">
        <title>Genomic sequencing of 4 copper resistant soil isolates.</title>
        <authorList>
            <person name="Havryliuk O."/>
        </authorList>
    </citation>
    <scope>NUCLEOTIDE SEQUENCE [LARGE SCALE GENOMIC DNA]</scope>
    <source>
        <strain evidence="2 3">UKR4</strain>
    </source>
</reference>
<evidence type="ECO:0000256" key="1">
    <source>
        <dbReference type="SAM" id="Phobius"/>
    </source>
</evidence>
<accession>A0A5M8EWM9</accession>
<proteinExistence type="predicted"/>
<comment type="caution">
    <text evidence="2">The sequence shown here is derived from an EMBL/GenBank/DDBJ whole genome shotgun (WGS) entry which is preliminary data.</text>
</comment>
<dbReference type="AlphaFoldDB" id="A0A5M8EWM9"/>
<protein>
    <submittedName>
        <fullName evidence="2">Uncharacterized protein</fullName>
    </submittedName>
</protein>
<organism evidence="2 3">
    <name type="scientific">Pseudomonas veronii</name>
    <dbReference type="NCBI Taxonomy" id="76761"/>
    <lineage>
        <taxon>Bacteria</taxon>
        <taxon>Pseudomonadati</taxon>
        <taxon>Pseudomonadota</taxon>
        <taxon>Gammaproteobacteria</taxon>
        <taxon>Pseudomonadales</taxon>
        <taxon>Pseudomonadaceae</taxon>
        <taxon>Pseudomonas</taxon>
    </lineage>
</organism>
<evidence type="ECO:0000313" key="3">
    <source>
        <dbReference type="Proteomes" id="UP000323909"/>
    </source>
</evidence>
<dbReference type="Proteomes" id="UP000323909">
    <property type="component" value="Unassembled WGS sequence"/>
</dbReference>
<sequence>MSIDYLFNHPQKFWFDVGVMCLALAFNVTGIVLAYARLDEMEDRLNKCSLVTSHKRIWGDWILGRVIRLCAVMATVSMPRWNIRRGVVDRQQVQDFPRGLKRVLQSMMLGGVVFLTIATADTLYRWLGH</sequence>
<keyword evidence="1" id="KW-1133">Transmembrane helix</keyword>